<comment type="caution">
    <text evidence="11">The sequence shown here is derived from an EMBL/GenBank/DDBJ whole genome shotgun (WGS) entry which is preliminary data.</text>
</comment>
<feature type="transmembrane region" description="Helical" evidence="10">
    <location>
        <begin position="33"/>
        <end position="57"/>
    </location>
</feature>
<keyword evidence="4 10" id="KW-1133">Transmembrane helix</keyword>
<evidence type="ECO:0000256" key="1">
    <source>
        <dbReference type="ARBA" id="ARBA00004651"/>
    </source>
</evidence>
<name>A0ABV8SH58_9BACL</name>
<keyword evidence="3 10" id="KW-0812">Transmembrane</keyword>
<feature type="binding site" evidence="10">
    <location>
        <position position="78"/>
    </location>
    <ligand>
        <name>Na(+)</name>
        <dbReference type="ChEBI" id="CHEBI:29101"/>
        <note>structural</note>
    </ligand>
</feature>
<dbReference type="InterPro" id="IPR003691">
    <property type="entry name" value="FluC"/>
</dbReference>
<evidence type="ECO:0000256" key="10">
    <source>
        <dbReference type="HAMAP-Rule" id="MF_00454"/>
    </source>
</evidence>
<gene>
    <name evidence="10" type="primary">fluC</name>
    <name evidence="10" type="synonym">crcB</name>
    <name evidence="11" type="ORF">ACFO1S_20070</name>
</gene>
<evidence type="ECO:0000256" key="8">
    <source>
        <dbReference type="ARBA" id="ARBA00035585"/>
    </source>
</evidence>
<proteinExistence type="inferred from homology"/>
<evidence type="ECO:0000256" key="5">
    <source>
        <dbReference type="ARBA" id="ARBA00023136"/>
    </source>
</evidence>
<keyword evidence="6 10" id="KW-0407">Ion channel</keyword>
<keyword evidence="10" id="KW-0813">Transport</keyword>
<dbReference type="Proteomes" id="UP001595755">
    <property type="component" value="Unassembled WGS sequence"/>
</dbReference>
<feature type="binding site" evidence="10">
    <location>
        <position position="75"/>
    </location>
    <ligand>
        <name>Na(+)</name>
        <dbReference type="ChEBI" id="CHEBI:29101"/>
        <note>structural</note>
    </ligand>
</feature>
<evidence type="ECO:0000256" key="4">
    <source>
        <dbReference type="ARBA" id="ARBA00022989"/>
    </source>
</evidence>
<feature type="transmembrane region" description="Helical" evidence="10">
    <location>
        <begin position="95"/>
        <end position="120"/>
    </location>
</feature>
<accession>A0ABV8SH58</accession>
<dbReference type="PANTHER" id="PTHR28259:SF1">
    <property type="entry name" value="FLUORIDE EXPORT PROTEIN 1-RELATED"/>
    <property type="match status" value="1"/>
</dbReference>
<sequence>MKIAIGVLVAGFLGALARYGIGFLFPEAASPSSFPWATAFINLSGSLLLGILTGLALRKATPGWLSEVAGTGFLGSYTTFSAFNGQLVQMLEHRAYAGAAAYVLLSALVGWGMAAIGLALGKGRNTR</sequence>
<dbReference type="RefSeq" id="WP_204601311.1">
    <property type="nucleotide sequence ID" value="NZ_JBHSED010000040.1"/>
</dbReference>
<comment type="function">
    <text evidence="9 10">Fluoride-specific ion channel. Important for reducing fluoride concentration in the cell, thus reducing its toxicity.</text>
</comment>
<keyword evidence="5 10" id="KW-0472">Membrane</keyword>
<dbReference type="PANTHER" id="PTHR28259">
    <property type="entry name" value="FLUORIDE EXPORT PROTEIN 1-RELATED"/>
    <property type="match status" value="1"/>
</dbReference>
<comment type="activity regulation">
    <text evidence="10">Na(+) is not transported, but it plays an essential structural role and its presence is essential for fluoride channel function.</text>
</comment>
<evidence type="ECO:0000256" key="3">
    <source>
        <dbReference type="ARBA" id="ARBA00022692"/>
    </source>
</evidence>
<evidence type="ECO:0000256" key="9">
    <source>
        <dbReference type="ARBA" id="ARBA00049940"/>
    </source>
</evidence>
<keyword evidence="10" id="KW-0915">Sodium</keyword>
<evidence type="ECO:0000313" key="12">
    <source>
        <dbReference type="Proteomes" id="UP001595755"/>
    </source>
</evidence>
<evidence type="ECO:0000313" key="11">
    <source>
        <dbReference type="EMBL" id="MFC4305729.1"/>
    </source>
</evidence>
<reference evidence="12" key="1">
    <citation type="journal article" date="2019" name="Int. J. Syst. Evol. Microbiol.">
        <title>The Global Catalogue of Microorganisms (GCM) 10K type strain sequencing project: providing services to taxonomists for standard genome sequencing and annotation.</title>
        <authorList>
            <consortium name="The Broad Institute Genomics Platform"/>
            <consortium name="The Broad Institute Genome Sequencing Center for Infectious Disease"/>
            <person name="Wu L."/>
            <person name="Ma J."/>
        </authorList>
    </citation>
    <scope>NUCLEOTIDE SEQUENCE [LARGE SCALE GENOMIC DNA]</scope>
    <source>
        <strain evidence="12">CGMCC 4.1641</strain>
    </source>
</reference>
<dbReference type="EMBL" id="JBHSED010000040">
    <property type="protein sequence ID" value="MFC4305729.1"/>
    <property type="molecule type" value="Genomic_DNA"/>
</dbReference>
<evidence type="ECO:0000256" key="6">
    <source>
        <dbReference type="ARBA" id="ARBA00023303"/>
    </source>
</evidence>
<feature type="transmembrane region" description="Helical" evidence="10">
    <location>
        <begin position="64"/>
        <end position="83"/>
    </location>
</feature>
<evidence type="ECO:0000256" key="7">
    <source>
        <dbReference type="ARBA" id="ARBA00035120"/>
    </source>
</evidence>
<evidence type="ECO:0000256" key="2">
    <source>
        <dbReference type="ARBA" id="ARBA00022475"/>
    </source>
</evidence>
<dbReference type="HAMAP" id="MF_00454">
    <property type="entry name" value="FluC"/>
    <property type="match status" value="1"/>
</dbReference>
<protein>
    <recommendedName>
        <fullName evidence="10">Fluoride-specific ion channel FluC</fullName>
    </recommendedName>
</protein>
<keyword evidence="12" id="KW-1185">Reference proteome</keyword>
<keyword evidence="2 10" id="KW-1003">Cell membrane</keyword>
<keyword evidence="10" id="KW-0406">Ion transport</keyword>
<comment type="subcellular location">
    <subcellularLocation>
        <location evidence="1 10">Cell membrane</location>
        <topology evidence="1 10">Multi-pass membrane protein</topology>
    </subcellularLocation>
</comment>
<comment type="similarity">
    <text evidence="7 10">Belongs to the fluoride channel Fluc/FEX (TC 1.A.43) family.</text>
</comment>
<organism evidence="11 12">
    <name type="scientific">Cohnella boryungensis</name>
    <dbReference type="NCBI Taxonomy" id="768479"/>
    <lineage>
        <taxon>Bacteria</taxon>
        <taxon>Bacillati</taxon>
        <taxon>Bacillota</taxon>
        <taxon>Bacilli</taxon>
        <taxon>Bacillales</taxon>
        <taxon>Paenibacillaceae</taxon>
        <taxon>Cohnella</taxon>
    </lineage>
</organism>
<keyword evidence="10" id="KW-0479">Metal-binding</keyword>
<dbReference type="Pfam" id="PF02537">
    <property type="entry name" value="CRCB"/>
    <property type="match status" value="1"/>
</dbReference>
<comment type="catalytic activity">
    <reaction evidence="8">
        <text>fluoride(in) = fluoride(out)</text>
        <dbReference type="Rhea" id="RHEA:76159"/>
        <dbReference type="ChEBI" id="CHEBI:17051"/>
    </reaction>
    <physiologicalReaction direction="left-to-right" evidence="8">
        <dbReference type="Rhea" id="RHEA:76160"/>
    </physiologicalReaction>
</comment>